<gene>
    <name evidence="1" type="ORF">V6N11_070694</name>
</gene>
<proteinExistence type="predicted"/>
<protein>
    <submittedName>
        <fullName evidence="1">Uncharacterized protein</fullName>
    </submittedName>
</protein>
<dbReference type="Proteomes" id="UP001396334">
    <property type="component" value="Unassembled WGS sequence"/>
</dbReference>
<name>A0ABR2QFS3_9ROSI</name>
<keyword evidence="2" id="KW-1185">Reference proteome</keyword>
<evidence type="ECO:0000313" key="2">
    <source>
        <dbReference type="Proteomes" id="UP001396334"/>
    </source>
</evidence>
<comment type="caution">
    <text evidence="1">The sequence shown here is derived from an EMBL/GenBank/DDBJ whole genome shotgun (WGS) entry which is preliminary data.</text>
</comment>
<dbReference type="EMBL" id="JBBPBN010000040">
    <property type="protein sequence ID" value="KAK8999533.1"/>
    <property type="molecule type" value="Genomic_DNA"/>
</dbReference>
<evidence type="ECO:0000313" key="1">
    <source>
        <dbReference type="EMBL" id="KAK8999533.1"/>
    </source>
</evidence>
<organism evidence="1 2">
    <name type="scientific">Hibiscus sabdariffa</name>
    <name type="common">roselle</name>
    <dbReference type="NCBI Taxonomy" id="183260"/>
    <lineage>
        <taxon>Eukaryota</taxon>
        <taxon>Viridiplantae</taxon>
        <taxon>Streptophyta</taxon>
        <taxon>Embryophyta</taxon>
        <taxon>Tracheophyta</taxon>
        <taxon>Spermatophyta</taxon>
        <taxon>Magnoliopsida</taxon>
        <taxon>eudicotyledons</taxon>
        <taxon>Gunneridae</taxon>
        <taxon>Pentapetalae</taxon>
        <taxon>rosids</taxon>
        <taxon>malvids</taxon>
        <taxon>Malvales</taxon>
        <taxon>Malvaceae</taxon>
        <taxon>Malvoideae</taxon>
        <taxon>Hibiscus</taxon>
    </lineage>
</organism>
<sequence length="188" mass="21551">MQPGITETPPDPIRIRVGSTSGVPVTIRLLTAYWFWRRNPLEFHSRFRKLAHRQILWQVNKARISPTPRLPRPNGLRRCSSAGFERTTDWCRLTSRHARSPVDVHVAQSRRRTIQRGLEDPFRTVQEHDGVAAGDVERQTAVELHAVEGKISGDALVRHETRRPDHQPLIQTVDGRDRIGIVQSVEDQ</sequence>
<accession>A0ABR2QFS3</accession>
<reference evidence="1 2" key="1">
    <citation type="journal article" date="2024" name="G3 (Bethesda)">
        <title>Genome assembly of Hibiscus sabdariffa L. provides insights into metabolisms of medicinal natural products.</title>
        <authorList>
            <person name="Kim T."/>
        </authorList>
    </citation>
    <scope>NUCLEOTIDE SEQUENCE [LARGE SCALE GENOMIC DNA]</scope>
    <source>
        <strain evidence="1">TK-2024</strain>
        <tissue evidence="1">Old leaves</tissue>
    </source>
</reference>